<keyword evidence="4" id="KW-0732">Signal</keyword>
<proteinExistence type="predicted"/>
<evidence type="ECO:0000256" key="2">
    <source>
        <dbReference type="SAM" id="MobiDB-lite"/>
    </source>
</evidence>
<feature type="compositionally biased region" description="Polar residues" evidence="2">
    <location>
        <begin position="428"/>
        <end position="438"/>
    </location>
</feature>
<feature type="coiled-coil region" evidence="1">
    <location>
        <begin position="1225"/>
        <end position="1255"/>
    </location>
</feature>
<feature type="region of interest" description="Disordered" evidence="2">
    <location>
        <begin position="418"/>
        <end position="438"/>
    </location>
</feature>
<evidence type="ECO:0000256" key="3">
    <source>
        <dbReference type="SAM" id="Phobius"/>
    </source>
</evidence>
<feature type="coiled-coil region" evidence="1">
    <location>
        <begin position="1289"/>
        <end position="1316"/>
    </location>
</feature>
<evidence type="ECO:0000256" key="1">
    <source>
        <dbReference type="SAM" id="Coils"/>
    </source>
</evidence>
<dbReference type="PANTHER" id="PTHR23159">
    <property type="entry name" value="CENTROSOMAL PROTEIN 2"/>
    <property type="match status" value="1"/>
</dbReference>
<dbReference type="Gene3D" id="1.50.10.20">
    <property type="match status" value="1"/>
</dbReference>
<feature type="region of interest" description="Disordered" evidence="2">
    <location>
        <begin position="1587"/>
        <end position="1623"/>
    </location>
</feature>
<feature type="chain" id="PRO_5046011319" evidence="4">
    <location>
        <begin position="33"/>
        <end position="1658"/>
    </location>
</feature>
<dbReference type="SUPFAM" id="SSF48239">
    <property type="entry name" value="Terpenoid cyclases/Protein prenyltransferases"/>
    <property type="match status" value="1"/>
</dbReference>
<dbReference type="Gene3D" id="2.60.40.1080">
    <property type="match status" value="1"/>
</dbReference>
<dbReference type="PANTHER" id="PTHR23159:SF66">
    <property type="entry name" value="OS04G0158400 PROTEIN"/>
    <property type="match status" value="1"/>
</dbReference>
<name>A0ABX2I935_BLAHA</name>
<dbReference type="RefSeq" id="WP_173748833.1">
    <property type="nucleotide sequence ID" value="NZ_JAAITA010000005.1"/>
</dbReference>
<gene>
    <name evidence="5" type="ORF">G5A70_06325</name>
</gene>
<dbReference type="EMBL" id="JAAITA010000005">
    <property type="protein sequence ID" value="NSJ85791.1"/>
    <property type="molecule type" value="Genomic_DNA"/>
</dbReference>
<keyword evidence="3" id="KW-1133">Transmembrane helix</keyword>
<feature type="coiled-coil region" evidence="1">
    <location>
        <begin position="1153"/>
        <end position="1180"/>
    </location>
</feature>
<reference evidence="5 6" key="1">
    <citation type="journal article" date="2020" name="Cell Host Microbe">
        <title>Functional and Genomic Variation between Human-Derived Isolates of Lachnospiraceae Reveals Inter- and Intra-Species Diversity.</title>
        <authorList>
            <person name="Sorbara M.T."/>
            <person name="Littmann E.R."/>
            <person name="Fontana E."/>
            <person name="Moody T.U."/>
            <person name="Kohout C.E."/>
            <person name="Gjonbalaj M."/>
            <person name="Eaton V."/>
            <person name="Seok R."/>
            <person name="Leiner I.M."/>
            <person name="Pamer E.G."/>
        </authorList>
    </citation>
    <scope>NUCLEOTIDE SEQUENCE [LARGE SCALE GENOMIC DNA]</scope>
    <source>
        <strain evidence="5 6">MSK.15.26</strain>
    </source>
</reference>
<feature type="transmembrane region" description="Helical" evidence="3">
    <location>
        <begin position="1631"/>
        <end position="1650"/>
    </location>
</feature>
<feature type="coiled-coil region" evidence="1">
    <location>
        <begin position="860"/>
        <end position="954"/>
    </location>
</feature>
<sequence length="1658" mass="181682">MKHKKRRAGSRMLSIVLAMVLMVSGITVPVQADTLPAAEESTAYEQQAENVESTEHYQESENQESEIQEPEEAVQPEAGETEQISVPEMMPGEAETTEDQAAEEKPYVYFQYDDGRIQEMDENNTFTLNAMDEGTFVLAGTDKRPDWNVSAKVYTSDIEYTEHYWVNASGRYQPADLRVVEGYVCNADNMGEVFQRFKINNVSSNVEELKVFVGDQEVSLDKPYEMHGTDSGVAYLKARVKGSDEFKKVPVAAMYHENISGPGIIQNHAEGSKFTMESEGEAVFKLGMGEDKQRLSKEFKVISKNVALEDFQVTVPSVWYIDSWNPLGGYYVGITKGNDPDDYNCSFTPYNATNQKLVWEAKTPEIAEFMEYFGNGIVPKKAGVAKFHIYSQEDKDISQDISVEFKYKYPLQKAESEKDTYELEEGSSKSVQITPTPSNATEQRFNWSYSKEGIVEVTDEVQTVVGNVNAPRKTVHTIKAKKAGEVQVIGTPWDATADCKPVQFTVLVSKGGIVPDDTDYTALVKEDIQHGMDYLQKEPVNAYGDEWNIFTTLRAGGTISQENLDAYYASVSEKLKTGLTKLRATDVARVSITLAAMGKDLTDIDGVNLMKALYNDELKMKIGKDTSNAPIWALIALDCQNADIPKDAVWTREKLIQHILTFQTQEGGFGLTNNKFSSIDMTGMALQALAPYRNNDSYPEVKTAFDKALEHMKENMTENAGFLDSGKENSCTTAQVLTALTAAGIDPLDKSNGFTKTGNKNIVKNLDSYKAESGFMWQQGQKGNGMATQQVTYAMEAYRRFAENENRLYDLTDVMDKDTAAVKSVIKQIDAIGEVTLESEAAIKAARTAYDKLTEAQKKLVTNYGKLTEAEEKLAELKEQAADQKAADAVIEKIKAIGEVTLESKNDIEEARAAYDTLTDSQKKLISEDVLKLLEKAEEDLKKLEEEAGNGHVVVSVERFTIGQGYIHEPVIVPFEKGDNAVDILKKVIGAENWVGEDGSAAYLEAIKGADLGSDHVKVPDYISEKLGGPTTEEALENGKSQEGDALGEFDYSFMSGWMYHVNGVEVGYGMASYVPKDGDVLRYQFTLWGYGTDLTGYEYGNTDPVLDICNKDEITRVMAEVNEDRDMLMAVPAVKAAYDKAVELVSAVITPKAEIETATENLKKAMEEAKEQMSQDKLAAESVIAKINAIGEVTLESEAVITEARTAYDKLTDAQKELVGTENLAKLTDAEKKLAELKQQAEEDQKVANAVIEKINAIGEVTLESEAAITEARAAYDKLTEAQKKFISETELKTLKAAEAKLKVLKQQAAADQEKANAVIEKINAIGEVTLESEKAITETRTAYNALTDAQKNLVGEDNLAKLTTAEQKLAELKEQAENQKKDQAAADAAAGKIDAIGDKITLESKAAIEAARKAYDALTDAQKKLVSKETLAKLEKAEEELKKLEDNNQNPNPNPGKPESVKMLVNEKYGVKLEGEGLTSDMELAVTPIGKDNADVEKMRKEIASDKSVFRLYNIKLTKNGKEIELPSACVLSIPVGKDYNGKELTVLHCSDSKVEKLTGKVTDEAVSVEVKSLDSFGVVIDTPASNGNNGSGNHGNNGSNGSGNNGSGNSGSGTLKGTGAKTGDEAPISVLLLMLAVSAAAFGTAVYKKNRQQMK</sequence>
<comment type="caution">
    <text evidence="5">The sequence shown here is derived from an EMBL/GenBank/DDBJ whole genome shotgun (WGS) entry which is preliminary data.</text>
</comment>
<protein>
    <submittedName>
        <fullName evidence="5">DUF4430 domain-containing protein</fullName>
    </submittedName>
</protein>
<evidence type="ECO:0000313" key="6">
    <source>
        <dbReference type="Proteomes" id="UP000822142"/>
    </source>
</evidence>
<dbReference type="CDD" id="cd00688">
    <property type="entry name" value="ISOPREN_C2_like"/>
    <property type="match status" value="1"/>
</dbReference>
<dbReference type="InterPro" id="IPR008930">
    <property type="entry name" value="Terpenoid_cyclase/PrenylTrfase"/>
</dbReference>
<evidence type="ECO:0000256" key="4">
    <source>
        <dbReference type="SAM" id="SignalP"/>
    </source>
</evidence>
<accession>A0ABX2I935</accession>
<feature type="signal peptide" evidence="4">
    <location>
        <begin position="1"/>
        <end position="32"/>
    </location>
</feature>
<feature type="region of interest" description="Disordered" evidence="2">
    <location>
        <begin position="39"/>
        <end position="104"/>
    </location>
</feature>
<feature type="coiled-coil region" evidence="1">
    <location>
        <begin position="1357"/>
        <end position="1391"/>
    </location>
</feature>
<evidence type="ECO:0000313" key="5">
    <source>
        <dbReference type="EMBL" id="NSJ85791.1"/>
    </source>
</evidence>
<keyword evidence="3" id="KW-0812">Transmembrane</keyword>
<feature type="compositionally biased region" description="Acidic residues" evidence="2">
    <location>
        <begin position="61"/>
        <end position="74"/>
    </location>
</feature>
<keyword evidence="1" id="KW-0175">Coiled coil</keyword>
<organism evidence="5 6">
    <name type="scientific">Blautia hansenii</name>
    <name type="common">Ruminococcus hansenii</name>
    <dbReference type="NCBI Taxonomy" id="1322"/>
    <lineage>
        <taxon>Bacteria</taxon>
        <taxon>Bacillati</taxon>
        <taxon>Bacillota</taxon>
        <taxon>Clostridia</taxon>
        <taxon>Lachnospirales</taxon>
        <taxon>Lachnospiraceae</taxon>
        <taxon>Blautia</taxon>
    </lineage>
</organism>
<keyword evidence="6" id="KW-1185">Reference proteome</keyword>
<keyword evidence="3" id="KW-0472">Membrane</keyword>
<dbReference type="Proteomes" id="UP000822142">
    <property type="component" value="Unassembled WGS sequence"/>
</dbReference>
<feature type="compositionally biased region" description="Gly residues" evidence="2">
    <location>
        <begin position="1592"/>
        <end position="1619"/>
    </location>
</feature>